<feature type="transmembrane region" description="Helical" evidence="7">
    <location>
        <begin position="98"/>
        <end position="118"/>
    </location>
</feature>
<keyword evidence="2" id="KW-1003">Cell membrane</keyword>
<dbReference type="Proteomes" id="UP000254621">
    <property type="component" value="Unassembled WGS sequence"/>
</dbReference>
<keyword evidence="9" id="KW-0378">Hydrolase</keyword>
<evidence type="ECO:0000256" key="1">
    <source>
        <dbReference type="ARBA" id="ARBA00004651"/>
    </source>
</evidence>
<comment type="similarity">
    <text evidence="6">Belongs to the ABC-4 integral membrane protein family.</text>
</comment>
<evidence type="ECO:0000313" key="9">
    <source>
        <dbReference type="EMBL" id="SUP61602.1"/>
    </source>
</evidence>
<feature type="domain" description="ABC3 transporter permease C-terminal" evidence="8">
    <location>
        <begin position="12"/>
        <end position="116"/>
    </location>
</feature>
<dbReference type="GO" id="GO:0005524">
    <property type="term" value="F:ATP binding"/>
    <property type="evidence" value="ECO:0007669"/>
    <property type="project" value="UniProtKB-KW"/>
</dbReference>
<dbReference type="PANTHER" id="PTHR30572">
    <property type="entry name" value="MEMBRANE COMPONENT OF TRANSPORTER-RELATED"/>
    <property type="match status" value="1"/>
</dbReference>
<name>A0A380PAP4_WEIVI</name>
<keyword evidence="9" id="KW-0547">Nucleotide-binding</keyword>
<dbReference type="InterPro" id="IPR003838">
    <property type="entry name" value="ABC3_permease_C"/>
</dbReference>
<comment type="subcellular location">
    <subcellularLocation>
        <location evidence="1">Cell membrane</location>
        <topology evidence="1">Multi-pass membrane protein</topology>
    </subcellularLocation>
</comment>
<dbReference type="GO" id="GO:0022857">
    <property type="term" value="F:transmembrane transporter activity"/>
    <property type="evidence" value="ECO:0007669"/>
    <property type="project" value="TreeGrafter"/>
</dbReference>
<gene>
    <name evidence="9" type="primary">macB_3</name>
    <name evidence="9" type="ORF">NCTC13645_02769</name>
</gene>
<feature type="transmembrane region" description="Helical" evidence="7">
    <location>
        <begin position="6"/>
        <end position="32"/>
    </location>
</feature>
<keyword evidence="4 7" id="KW-1133">Transmembrane helix</keyword>
<accession>A0A380PAP4</accession>
<sequence length="127" mass="13386">MLNGITFFVTAVAGISLFIAGIGVMNMMYISVSERTQEIGIRLAVGATEANIRNQFLIEAIILTVTGGLIGLVSGYLIASGAVKVIPGNMHIKAVITLRDVVFAIGVSTIVGVILVGYRPSKRPIKI</sequence>
<reference evidence="9 10" key="1">
    <citation type="submission" date="2018-06" db="EMBL/GenBank/DDBJ databases">
        <authorList>
            <consortium name="Pathogen Informatics"/>
            <person name="Doyle S."/>
        </authorList>
    </citation>
    <scope>NUCLEOTIDE SEQUENCE [LARGE SCALE GENOMIC DNA]</scope>
    <source>
        <strain evidence="9 10">NCTC13645</strain>
    </source>
</reference>
<protein>
    <submittedName>
        <fullName evidence="9">Macrolide export ATP-binding/permease protein MacB</fullName>
        <ecNumber evidence="9">3.6.3.-</ecNumber>
    </submittedName>
</protein>
<dbReference type="EMBL" id="UHIV01000009">
    <property type="protein sequence ID" value="SUP61602.1"/>
    <property type="molecule type" value="Genomic_DNA"/>
</dbReference>
<evidence type="ECO:0000259" key="8">
    <source>
        <dbReference type="Pfam" id="PF02687"/>
    </source>
</evidence>
<evidence type="ECO:0000256" key="6">
    <source>
        <dbReference type="ARBA" id="ARBA00038076"/>
    </source>
</evidence>
<evidence type="ECO:0000256" key="5">
    <source>
        <dbReference type="ARBA" id="ARBA00023136"/>
    </source>
</evidence>
<dbReference type="Pfam" id="PF02687">
    <property type="entry name" value="FtsX"/>
    <property type="match status" value="1"/>
</dbReference>
<dbReference type="InterPro" id="IPR050250">
    <property type="entry name" value="Macrolide_Exporter_MacB"/>
</dbReference>
<evidence type="ECO:0000256" key="3">
    <source>
        <dbReference type="ARBA" id="ARBA00022692"/>
    </source>
</evidence>
<keyword evidence="9" id="KW-0067">ATP-binding</keyword>
<keyword evidence="5 7" id="KW-0472">Membrane</keyword>
<dbReference type="PANTHER" id="PTHR30572:SF4">
    <property type="entry name" value="ABC TRANSPORTER PERMEASE YTRF"/>
    <property type="match status" value="1"/>
</dbReference>
<evidence type="ECO:0000256" key="4">
    <source>
        <dbReference type="ARBA" id="ARBA00022989"/>
    </source>
</evidence>
<organism evidence="9 10">
    <name type="scientific">Weissella viridescens</name>
    <name type="common">Lactobacillus viridescens</name>
    <dbReference type="NCBI Taxonomy" id="1629"/>
    <lineage>
        <taxon>Bacteria</taxon>
        <taxon>Bacillati</taxon>
        <taxon>Bacillota</taxon>
        <taxon>Bacilli</taxon>
        <taxon>Lactobacillales</taxon>
        <taxon>Lactobacillaceae</taxon>
        <taxon>Weissella</taxon>
    </lineage>
</organism>
<keyword evidence="3 7" id="KW-0812">Transmembrane</keyword>
<dbReference type="EC" id="3.6.3.-" evidence="9"/>
<proteinExistence type="inferred from homology"/>
<dbReference type="GO" id="GO:0016787">
    <property type="term" value="F:hydrolase activity"/>
    <property type="evidence" value="ECO:0007669"/>
    <property type="project" value="UniProtKB-KW"/>
</dbReference>
<evidence type="ECO:0000256" key="2">
    <source>
        <dbReference type="ARBA" id="ARBA00022475"/>
    </source>
</evidence>
<dbReference type="AlphaFoldDB" id="A0A380PAP4"/>
<evidence type="ECO:0000256" key="7">
    <source>
        <dbReference type="SAM" id="Phobius"/>
    </source>
</evidence>
<evidence type="ECO:0000313" key="10">
    <source>
        <dbReference type="Proteomes" id="UP000254621"/>
    </source>
</evidence>
<feature type="transmembrane region" description="Helical" evidence="7">
    <location>
        <begin position="56"/>
        <end position="78"/>
    </location>
</feature>
<dbReference type="GO" id="GO:0005886">
    <property type="term" value="C:plasma membrane"/>
    <property type="evidence" value="ECO:0007669"/>
    <property type="project" value="UniProtKB-SubCell"/>
</dbReference>